<proteinExistence type="predicted"/>
<feature type="compositionally biased region" description="Basic and acidic residues" evidence="1">
    <location>
        <begin position="1"/>
        <end position="17"/>
    </location>
</feature>
<feature type="transmembrane region" description="Helical" evidence="2">
    <location>
        <begin position="144"/>
        <end position="163"/>
    </location>
</feature>
<dbReference type="EMBL" id="BHZD01000001">
    <property type="protein sequence ID" value="GCD42817.1"/>
    <property type="molecule type" value="Genomic_DNA"/>
</dbReference>
<dbReference type="Proteomes" id="UP000286746">
    <property type="component" value="Unassembled WGS sequence"/>
</dbReference>
<evidence type="ECO:0000313" key="3">
    <source>
        <dbReference type="EMBL" id="GCD42817.1"/>
    </source>
</evidence>
<dbReference type="RefSeq" id="WP_125054092.1">
    <property type="nucleotide sequence ID" value="NZ_BHZD01000001.1"/>
</dbReference>
<comment type="caution">
    <text evidence="3">The sequence shown here is derived from an EMBL/GenBank/DDBJ whole genome shotgun (WGS) entry which is preliminary data.</text>
</comment>
<gene>
    <name evidence="3" type="ORF">GKJPGBOP_02491</name>
</gene>
<feature type="region of interest" description="Disordered" evidence="1">
    <location>
        <begin position="1"/>
        <end position="66"/>
    </location>
</feature>
<evidence type="ECO:0000256" key="2">
    <source>
        <dbReference type="SAM" id="Phobius"/>
    </source>
</evidence>
<reference evidence="3 4" key="1">
    <citation type="submission" date="2018-11" db="EMBL/GenBank/DDBJ databases">
        <title>Whole genome sequence of Streptomyces paromomycinus NBRC 15454(T).</title>
        <authorList>
            <person name="Komaki H."/>
            <person name="Tamura T."/>
        </authorList>
    </citation>
    <scope>NUCLEOTIDE SEQUENCE [LARGE SCALE GENOMIC DNA]</scope>
    <source>
        <strain evidence="3 4">NBRC 15454</strain>
    </source>
</reference>
<keyword evidence="2" id="KW-0472">Membrane</keyword>
<evidence type="ECO:0000256" key="1">
    <source>
        <dbReference type="SAM" id="MobiDB-lite"/>
    </source>
</evidence>
<dbReference type="AlphaFoldDB" id="A0A401W0H4"/>
<evidence type="ECO:0000313" key="4">
    <source>
        <dbReference type="Proteomes" id="UP000286746"/>
    </source>
</evidence>
<feature type="compositionally biased region" description="Low complexity" evidence="1">
    <location>
        <begin position="18"/>
        <end position="33"/>
    </location>
</feature>
<keyword evidence="2" id="KW-1133">Transmembrane helix</keyword>
<feature type="transmembrane region" description="Helical" evidence="2">
    <location>
        <begin position="172"/>
        <end position="193"/>
    </location>
</feature>
<protein>
    <submittedName>
        <fullName evidence="3">Uncharacterized protein</fullName>
    </submittedName>
</protein>
<accession>A0A401W0H4</accession>
<organism evidence="3 4">
    <name type="scientific">Streptomyces paromomycinus</name>
    <name type="common">Streptomyces rimosus subsp. paromomycinus</name>
    <dbReference type="NCBI Taxonomy" id="92743"/>
    <lineage>
        <taxon>Bacteria</taxon>
        <taxon>Bacillati</taxon>
        <taxon>Actinomycetota</taxon>
        <taxon>Actinomycetes</taxon>
        <taxon>Kitasatosporales</taxon>
        <taxon>Streptomycetaceae</taxon>
        <taxon>Streptomyces</taxon>
    </lineage>
</organism>
<name>A0A401W0H4_STREY</name>
<keyword evidence="2" id="KW-0812">Transmembrane</keyword>
<keyword evidence="4" id="KW-1185">Reference proteome</keyword>
<sequence length="212" mass="20810">MDTTKTEERTADTKADEANAATGTTEADGASEAAEADGKKPSGAAADAGTDEQHGADGADGADGAVGEETADADVTPAATATASVASGAGSVVAAGLGLASLTGTWVGTVLAERQTLLGQIKLQTGKATDQIGTVYGAPWHTHALVNAIFALLAVVVAGLVLLRPRPTWVRAVAWGGLALGVLGLIVSAGMYFDLFASLPSLPKAGAGTPGS</sequence>